<gene>
    <name evidence="4" type="ORF">VJ786_15105</name>
</gene>
<dbReference type="EMBL" id="JAYLLN010000049">
    <property type="protein sequence ID" value="MEI5986231.1"/>
    <property type="molecule type" value="Genomic_DNA"/>
</dbReference>
<sequence>MKKVFLISLFYCCFQSLWAQTYTLEALEKAFLENNLLLLAERYEIDRAEAAIIQERLWSNPSLTIDNVNLWTNSTFEKQPLLIGNFGRNQQFALELEQLIETASKRRKRVKVRESEKLNQELEVEALLLSLRSELRKNYKQLFYTKKQSTILAESIAAYTELKEIYAKQSEKQLIPVASFYRINSELIGLQKEALALKEEEIAYFHQIAVLTQIPNLQLEDVYFSEELPSIFLKSNEEILSLAKEHNLSLRLKKSDISIQENELALAKSNRVPDLNFLLNYERGGNVMQNFVGIGLKMDIPIFNRNTGNIQGARHALQSSQRMYEAERVALEHQIQSLLQKIANLKQVLGGMGKPAKTSVTDLLRKFSNQLNNQQITLLEYLDFTQSYRQSQIDLLDWEEEYMVLLEELDFLMGTGH</sequence>
<accession>A0ABU8I9X3</accession>
<proteinExistence type="inferred from homology"/>
<feature type="signal peptide" evidence="3">
    <location>
        <begin position="1"/>
        <end position="19"/>
    </location>
</feature>
<dbReference type="Pfam" id="PF02321">
    <property type="entry name" value="OEP"/>
    <property type="match status" value="2"/>
</dbReference>
<keyword evidence="5" id="KW-1185">Reference proteome</keyword>
<dbReference type="PANTHER" id="PTHR30203">
    <property type="entry name" value="OUTER MEMBRANE CATION EFFLUX PROTEIN"/>
    <property type="match status" value="1"/>
</dbReference>
<organism evidence="4 5">
    <name type="scientific">Sphingobacterium tenebrionis</name>
    <dbReference type="NCBI Taxonomy" id="3111775"/>
    <lineage>
        <taxon>Bacteria</taxon>
        <taxon>Pseudomonadati</taxon>
        <taxon>Bacteroidota</taxon>
        <taxon>Sphingobacteriia</taxon>
        <taxon>Sphingobacteriales</taxon>
        <taxon>Sphingobacteriaceae</taxon>
        <taxon>Sphingobacterium</taxon>
    </lineage>
</organism>
<keyword evidence="2" id="KW-0175">Coiled coil</keyword>
<keyword evidence="3" id="KW-0732">Signal</keyword>
<evidence type="ECO:0000256" key="1">
    <source>
        <dbReference type="ARBA" id="ARBA00007613"/>
    </source>
</evidence>
<reference evidence="4 5" key="1">
    <citation type="submission" date="2024-01" db="EMBL/GenBank/DDBJ databases">
        <title>Sphingobacterium tenebrionis sp. nov., a novel endophyte isolated from tenebrio molitor intestines.</title>
        <authorList>
            <person name="Zhang C."/>
        </authorList>
    </citation>
    <scope>NUCLEOTIDE SEQUENCE [LARGE SCALE GENOMIC DNA]</scope>
    <source>
        <strain evidence="4 5">PU5-4</strain>
    </source>
</reference>
<protein>
    <submittedName>
        <fullName evidence="4">TolC family protein</fullName>
    </submittedName>
</protein>
<name>A0ABU8I9X3_9SPHI</name>
<evidence type="ECO:0000313" key="5">
    <source>
        <dbReference type="Proteomes" id="UP001363035"/>
    </source>
</evidence>
<dbReference type="SUPFAM" id="SSF56954">
    <property type="entry name" value="Outer membrane efflux proteins (OEP)"/>
    <property type="match status" value="1"/>
</dbReference>
<dbReference type="Proteomes" id="UP001363035">
    <property type="component" value="Unassembled WGS sequence"/>
</dbReference>
<evidence type="ECO:0000313" key="4">
    <source>
        <dbReference type="EMBL" id="MEI5986231.1"/>
    </source>
</evidence>
<dbReference type="Gene3D" id="1.20.1600.10">
    <property type="entry name" value="Outer membrane efflux proteins (OEP)"/>
    <property type="match status" value="1"/>
</dbReference>
<feature type="coiled-coil region" evidence="2">
    <location>
        <begin position="93"/>
        <end position="125"/>
    </location>
</feature>
<feature type="chain" id="PRO_5045530783" evidence="3">
    <location>
        <begin position="20"/>
        <end position="417"/>
    </location>
</feature>
<comment type="caution">
    <text evidence="4">The sequence shown here is derived from an EMBL/GenBank/DDBJ whole genome shotgun (WGS) entry which is preliminary data.</text>
</comment>
<comment type="similarity">
    <text evidence="1">Belongs to the outer membrane factor (OMF) (TC 1.B.17) family.</text>
</comment>
<dbReference type="InterPro" id="IPR003423">
    <property type="entry name" value="OMP_efflux"/>
</dbReference>
<dbReference type="PANTHER" id="PTHR30203:SF23">
    <property type="entry name" value="OUTER MEMBRANE EFFLUX PROTEIN"/>
    <property type="match status" value="1"/>
</dbReference>
<feature type="coiled-coil region" evidence="2">
    <location>
        <begin position="321"/>
        <end position="348"/>
    </location>
</feature>
<dbReference type="InterPro" id="IPR010131">
    <property type="entry name" value="MdtP/NodT-like"/>
</dbReference>
<evidence type="ECO:0000256" key="3">
    <source>
        <dbReference type="SAM" id="SignalP"/>
    </source>
</evidence>
<dbReference type="RefSeq" id="WP_336557986.1">
    <property type="nucleotide sequence ID" value="NZ_JAYLLN010000049.1"/>
</dbReference>
<evidence type="ECO:0000256" key="2">
    <source>
        <dbReference type="SAM" id="Coils"/>
    </source>
</evidence>